<protein>
    <submittedName>
        <fullName evidence="2">Uncharacterized protein</fullName>
    </submittedName>
</protein>
<accession>A0A0A8ZA67</accession>
<feature type="signal peptide" evidence="1">
    <location>
        <begin position="1"/>
        <end position="21"/>
    </location>
</feature>
<evidence type="ECO:0000313" key="2">
    <source>
        <dbReference type="EMBL" id="JAD31767.1"/>
    </source>
</evidence>
<reference evidence="2" key="2">
    <citation type="journal article" date="2015" name="Data Brief">
        <title>Shoot transcriptome of the giant reed, Arundo donax.</title>
        <authorList>
            <person name="Barrero R.A."/>
            <person name="Guerrero F.D."/>
            <person name="Moolhuijzen P."/>
            <person name="Goolsby J.A."/>
            <person name="Tidwell J."/>
            <person name="Bellgard S.E."/>
            <person name="Bellgard M.I."/>
        </authorList>
    </citation>
    <scope>NUCLEOTIDE SEQUENCE</scope>
    <source>
        <tissue evidence="2">Shoot tissue taken approximately 20 cm above the soil surface</tissue>
    </source>
</reference>
<keyword evidence="1" id="KW-0732">Signal</keyword>
<feature type="chain" id="PRO_5002045032" evidence="1">
    <location>
        <begin position="22"/>
        <end position="41"/>
    </location>
</feature>
<proteinExistence type="predicted"/>
<reference evidence="2" key="1">
    <citation type="submission" date="2014-09" db="EMBL/GenBank/DDBJ databases">
        <authorList>
            <person name="Magalhaes I.L.F."/>
            <person name="Oliveira U."/>
            <person name="Santos F.R."/>
            <person name="Vidigal T.H.D.A."/>
            <person name="Brescovit A.D."/>
            <person name="Santos A.J."/>
        </authorList>
    </citation>
    <scope>NUCLEOTIDE SEQUENCE</scope>
    <source>
        <tissue evidence="2">Shoot tissue taken approximately 20 cm above the soil surface</tissue>
    </source>
</reference>
<organism evidence="2">
    <name type="scientific">Arundo donax</name>
    <name type="common">Giant reed</name>
    <name type="synonym">Donax arundinaceus</name>
    <dbReference type="NCBI Taxonomy" id="35708"/>
    <lineage>
        <taxon>Eukaryota</taxon>
        <taxon>Viridiplantae</taxon>
        <taxon>Streptophyta</taxon>
        <taxon>Embryophyta</taxon>
        <taxon>Tracheophyta</taxon>
        <taxon>Spermatophyta</taxon>
        <taxon>Magnoliopsida</taxon>
        <taxon>Liliopsida</taxon>
        <taxon>Poales</taxon>
        <taxon>Poaceae</taxon>
        <taxon>PACMAD clade</taxon>
        <taxon>Arundinoideae</taxon>
        <taxon>Arundineae</taxon>
        <taxon>Arundo</taxon>
    </lineage>
</organism>
<evidence type="ECO:0000256" key="1">
    <source>
        <dbReference type="SAM" id="SignalP"/>
    </source>
</evidence>
<dbReference type="AlphaFoldDB" id="A0A0A8ZA67"/>
<name>A0A0A8ZA67_ARUDO</name>
<dbReference type="EMBL" id="GBRH01266128">
    <property type="protein sequence ID" value="JAD31767.1"/>
    <property type="molecule type" value="Transcribed_RNA"/>
</dbReference>
<sequence>MSVWCLTKFLLCNVTISFIYCFVGDGDCNILQQQSPDCPGI</sequence>